<dbReference type="GO" id="GO:0003677">
    <property type="term" value="F:DNA binding"/>
    <property type="evidence" value="ECO:0007669"/>
    <property type="project" value="UniProtKB-KW"/>
</dbReference>
<evidence type="ECO:0000313" key="4">
    <source>
        <dbReference type="EMBL" id="ERF70890.1"/>
    </source>
</evidence>
<keyword evidence="5" id="KW-1185">Reference proteome</keyword>
<dbReference type="AlphaFoldDB" id="U1HKV4"/>
<dbReference type="OrthoDB" id="4207519at2759"/>
<dbReference type="InterPro" id="IPR006600">
    <property type="entry name" value="HTH_CenpB_DNA-bd_dom"/>
</dbReference>
<evidence type="ECO:0000259" key="3">
    <source>
        <dbReference type="PROSITE" id="PS51253"/>
    </source>
</evidence>
<dbReference type="Proteomes" id="UP000019373">
    <property type="component" value="Unassembled WGS sequence"/>
</dbReference>
<reference evidence="5" key="1">
    <citation type="journal article" date="2014" name="BMC Genomics">
        <title>Genome characteristics reveal the impact of lichenization on lichen-forming fungus Endocarpon pusillum Hedwig (Verrucariales, Ascomycota).</title>
        <authorList>
            <person name="Wang Y.-Y."/>
            <person name="Liu B."/>
            <person name="Zhang X.-Y."/>
            <person name="Zhou Q.-M."/>
            <person name="Zhang T."/>
            <person name="Li H."/>
            <person name="Yu Y.-F."/>
            <person name="Zhang X.-L."/>
            <person name="Hao X.-Y."/>
            <person name="Wang M."/>
            <person name="Wang L."/>
            <person name="Wei J.-C."/>
        </authorList>
    </citation>
    <scope>NUCLEOTIDE SEQUENCE [LARGE SCALE GENOMIC DNA]</scope>
    <source>
        <strain evidence="5">Z07020 / HMAS-L-300199</strain>
    </source>
</reference>
<dbReference type="HOGENOM" id="CLU_2306093_0_0_1"/>
<dbReference type="RefSeq" id="XP_007803509.1">
    <property type="nucleotide sequence ID" value="XM_007805318.1"/>
</dbReference>
<evidence type="ECO:0000256" key="2">
    <source>
        <dbReference type="SAM" id="MobiDB-lite"/>
    </source>
</evidence>
<organism evidence="4 5">
    <name type="scientific">Endocarpon pusillum (strain Z07020 / HMAS-L-300199)</name>
    <name type="common">Lichen-forming fungus</name>
    <dbReference type="NCBI Taxonomy" id="1263415"/>
    <lineage>
        <taxon>Eukaryota</taxon>
        <taxon>Fungi</taxon>
        <taxon>Dikarya</taxon>
        <taxon>Ascomycota</taxon>
        <taxon>Pezizomycotina</taxon>
        <taxon>Eurotiomycetes</taxon>
        <taxon>Chaetothyriomycetidae</taxon>
        <taxon>Verrucariales</taxon>
        <taxon>Verrucariaceae</taxon>
        <taxon>Endocarpon</taxon>
    </lineage>
</organism>
<dbReference type="GeneID" id="19237466"/>
<evidence type="ECO:0000256" key="1">
    <source>
        <dbReference type="ARBA" id="ARBA00023125"/>
    </source>
</evidence>
<keyword evidence="1" id="KW-0238">DNA-binding</keyword>
<feature type="domain" description="HTH CENPB-type" evidence="3">
    <location>
        <begin position="39"/>
        <end position="100"/>
    </location>
</feature>
<dbReference type="PROSITE" id="PS51253">
    <property type="entry name" value="HTH_CENPB"/>
    <property type="match status" value="1"/>
</dbReference>
<evidence type="ECO:0000313" key="5">
    <source>
        <dbReference type="Proteomes" id="UP000019373"/>
    </source>
</evidence>
<feature type="compositionally biased region" description="Polar residues" evidence="2">
    <location>
        <begin position="17"/>
        <end position="26"/>
    </location>
</feature>
<accession>U1HKV4</accession>
<dbReference type="EMBL" id="KE721278">
    <property type="protein sequence ID" value="ERF70890.1"/>
    <property type="molecule type" value="Genomic_DNA"/>
</dbReference>
<proteinExistence type="predicted"/>
<name>U1HKV4_ENDPU</name>
<gene>
    <name evidence="4" type="ORF">EPUS_02412</name>
</gene>
<feature type="region of interest" description="Disordered" evidence="2">
    <location>
        <begin position="1"/>
        <end position="32"/>
    </location>
</feature>
<sequence>MSIVSRTRGKSSDRKNSVSLQPSKSTLWRRARDRPTLKDKAVRQQYLTPCEEEALVRYVLEYAERGYPLPAKSLRSLALVIARRRGSDDPDLHLPGKNWL</sequence>
<protein>
    <recommendedName>
        <fullName evidence="3">HTH CENPB-type domain-containing protein</fullName>
    </recommendedName>
</protein>